<accession>A0A1G6HNZ3</accession>
<protein>
    <submittedName>
        <fullName evidence="2">Serine/threonine protein phosphatase 1</fullName>
    </submittedName>
</protein>
<dbReference type="OrthoDB" id="384253at2"/>
<proteinExistence type="predicted"/>
<dbReference type="SUPFAM" id="SSF56300">
    <property type="entry name" value="Metallo-dependent phosphatases"/>
    <property type="match status" value="1"/>
</dbReference>
<dbReference type="AlphaFoldDB" id="A0A1G6HNZ3"/>
<dbReference type="InterPro" id="IPR029052">
    <property type="entry name" value="Metallo-depent_PP-like"/>
</dbReference>
<organism evidence="2 3">
    <name type="scientific">Succiniclasticum ruminis</name>
    <dbReference type="NCBI Taxonomy" id="40841"/>
    <lineage>
        <taxon>Bacteria</taxon>
        <taxon>Bacillati</taxon>
        <taxon>Bacillota</taxon>
        <taxon>Negativicutes</taxon>
        <taxon>Acidaminococcales</taxon>
        <taxon>Acidaminococcaceae</taxon>
        <taxon>Succiniclasticum</taxon>
    </lineage>
</organism>
<evidence type="ECO:0000313" key="3">
    <source>
        <dbReference type="Proteomes" id="UP000198943"/>
    </source>
</evidence>
<gene>
    <name evidence="2" type="ORF">SAMN04487864_101134</name>
</gene>
<dbReference type="Gene3D" id="3.60.21.10">
    <property type="match status" value="1"/>
</dbReference>
<dbReference type="SMART" id="SM00156">
    <property type="entry name" value="PP2Ac"/>
    <property type="match status" value="1"/>
</dbReference>
<dbReference type="PANTHER" id="PTHR42850">
    <property type="entry name" value="METALLOPHOSPHOESTERASE"/>
    <property type="match status" value="1"/>
</dbReference>
<evidence type="ECO:0000259" key="1">
    <source>
        <dbReference type="PROSITE" id="PS00125"/>
    </source>
</evidence>
<dbReference type="PROSITE" id="PS00125">
    <property type="entry name" value="SER_THR_PHOSPHATASE"/>
    <property type="match status" value="1"/>
</dbReference>
<dbReference type="RefSeq" id="WP_093728915.1">
    <property type="nucleotide sequence ID" value="NZ_FMYW01000001.1"/>
</dbReference>
<keyword evidence="3" id="KW-1185">Reference proteome</keyword>
<feature type="domain" description="Serine/threonine specific protein phosphatases" evidence="1">
    <location>
        <begin position="69"/>
        <end position="74"/>
    </location>
</feature>
<name>A0A1G6HNZ3_9FIRM</name>
<evidence type="ECO:0000313" key="2">
    <source>
        <dbReference type="EMBL" id="SDB95989.1"/>
    </source>
</evidence>
<dbReference type="CDD" id="cd00144">
    <property type="entry name" value="MPP_PPP_family"/>
    <property type="match status" value="1"/>
</dbReference>
<dbReference type="InterPro" id="IPR050126">
    <property type="entry name" value="Ap4A_hydrolase"/>
</dbReference>
<dbReference type="EMBL" id="FMYW01000001">
    <property type="protein sequence ID" value="SDB95989.1"/>
    <property type="molecule type" value="Genomic_DNA"/>
</dbReference>
<dbReference type="PANTHER" id="PTHR42850:SF4">
    <property type="entry name" value="ZINC-DEPENDENT ENDOPOLYPHOSPHATASE"/>
    <property type="match status" value="1"/>
</dbReference>
<dbReference type="Pfam" id="PF00149">
    <property type="entry name" value="Metallophos"/>
    <property type="match status" value="1"/>
</dbReference>
<dbReference type="GO" id="GO:0008803">
    <property type="term" value="F:bis(5'-nucleosyl)-tetraphosphatase (symmetrical) activity"/>
    <property type="evidence" value="ECO:0007669"/>
    <property type="project" value="TreeGrafter"/>
</dbReference>
<dbReference type="GO" id="GO:0005737">
    <property type="term" value="C:cytoplasm"/>
    <property type="evidence" value="ECO:0007669"/>
    <property type="project" value="TreeGrafter"/>
</dbReference>
<dbReference type="GO" id="GO:0110154">
    <property type="term" value="P:RNA decapping"/>
    <property type="evidence" value="ECO:0007669"/>
    <property type="project" value="TreeGrafter"/>
</dbReference>
<dbReference type="GO" id="GO:0016791">
    <property type="term" value="F:phosphatase activity"/>
    <property type="evidence" value="ECO:0007669"/>
    <property type="project" value="TreeGrafter"/>
</dbReference>
<dbReference type="PRINTS" id="PR00114">
    <property type="entry name" value="STPHPHTASE"/>
</dbReference>
<dbReference type="InterPro" id="IPR004843">
    <property type="entry name" value="Calcineurin-like_PHP"/>
</dbReference>
<reference evidence="3" key="1">
    <citation type="submission" date="2016-10" db="EMBL/GenBank/DDBJ databases">
        <authorList>
            <person name="Varghese N."/>
            <person name="Submissions S."/>
        </authorList>
    </citation>
    <scope>NUCLEOTIDE SEQUENCE [LARGE SCALE GENOMIC DNA]</scope>
    <source>
        <strain evidence="3">DSM 11005</strain>
    </source>
</reference>
<dbReference type="Proteomes" id="UP000198943">
    <property type="component" value="Unassembled WGS sequence"/>
</dbReference>
<dbReference type="InterPro" id="IPR006186">
    <property type="entry name" value="Ser/Thr-sp_prot-phosphatase"/>
</dbReference>
<sequence>MDYKRILAVGDIHGMYDKLIALIEQVQFSPVEDLLIFLGDYIDRGPQSLECLDYVMNLQQQYPERVVCLKGNHEAMCVNYYWFKADKIGFILAGKDLQAALMWSGNGGKETKKQFTKLKKPELQARLSWMRKLPNCYQIEDFYFCHAGIAPKVSLREQREQDLLWIRDEFFDWYDGCDGTIVVGHTPVQYWYCQEGELPNTPQFLKSHIIMCDTGAYMDGMPLNSRIVSGKLSCVDVLSKMFWQA</sequence>